<feature type="domain" description="Phorbol-ester/DAG-type" evidence="5">
    <location>
        <begin position="299"/>
        <end position="346"/>
    </location>
</feature>
<dbReference type="SUPFAM" id="SSF57889">
    <property type="entry name" value="Cysteine-rich domain"/>
    <property type="match status" value="7"/>
</dbReference>
<evidence type="ECO:0000256" key="3">
    <source>
        <dbReference type="ARBA" id="ARBA00022771"/>
    </source>
</evidence>
<keyword evidence="4" id="KW-0862">Zinc</keyword>
<dbReference type="AlphaFoldDB" id="A0A061FKV3"/>
<dbReference type="PANTHER" id="PTHR32410">
    <property type="entry name" value="CYSTEINE/HISTIDINE-RICH C1 DOMAIN FAMILY PROTEIN"/>
    <property type="match status" value="1"/>
</dbReference>
<evidence type="ECO:0000256" key="4">
    <source>
        <dbReference type="ARBA" id="ARBA00022833"/>
    </source>
</evidence>
<evidence type="ECO:0000313" key="6">
    <source>
        <dbReference type="EMBL" id="EOY17671.1"/>
    </source>
</evidence>
<dbReference type="InterPro" id="IPR004146">
    <property type="entry name" value="DC1"/>
</dbReference>
<dbReference type="GO" id="GO:0008270">
    <property type="term" value="F:zinc ion binding"/>
    <property type="evidence" value="ECO:0007669"/>
    <property type="project" value="UniProtKB-KW"/>
</dbReference>
<dbReference type="Gene3D" id="3.30.40.10">
    <property type="entry name" value="Zinc/RING finger domain, C3HC4 (zinc finger)"/>
    <property type="match status" value="1"/>
</dbReference>
<dbReference type="Pfam" id="PF03107">
    <property type="entry name" value="C1_2"/>
    <property type="match status" value="8"/>
</dbReference>
<dbReference type="OMA" id="CSYIIHW"/>
<dbReference type="Proteomes" id="UP000026915">
    <property type="component" value="Chromosome 10"/>
</dbReference>
<dbReference type="SMART" id="SM00249">
    <property type="entry name" value="PHD"/>
    <property type="match status" value="3"/>
</dbReference>
<dbReference type="Gramene" id="EOY17671">
    <property type="protein sequence ID" value="EOY17671"/>
    <property type="gene ID" value="TCM_042436"/>
</dbReference>
<dbReference type="InterPro" id="IPR053192">
    <property type="entry name" value="Vacuole_Formation_Reg"/>
</dbReference>
<dbReference type="FunCoup" id="A0A061FKV3">
    <property type="interactions" value="73"/>
</dbReference>
<keyword evidence="3" id="KW-0863">Zinc-finger</keyword>
<dbReference type="InterPro" id="IPR046349">
    <property type="entry name" value="C1-like_sf"/>
</dbReference>
<protein>
    <submittedName>
        <fullName evidence="6">Cysteine/Histidine-rich C1 domain family protein, putative</fullName>
    </submittedName>
</protein>
<evidence type="ECO:0000256" key="1">
    <source>
        <dbReference type="ARBA" id="ARBA00022723"/>
    </source>
</evidence>
<sequence length="733" mass="84686">MEPLQHFSHGHPLIFNEEQSHESEEQAYCSGCGKLVSGPSFSCVECGFYLDKKCAEAPSQLNHPFHRNHSLNLLASSPYDASLSIICDFCDEICDRFVYHCSCELDLHIKCALFSYNIAEKRIEEIQQISTIDPLISKENGDEELEGAECFACWKPLLDSVYLSPDCGFYLHAKCLDPCAVNHLPLHEHPLILQFNSERLSCKICQETQRRGFVYCCSICKFALHIECGSPPPIIEDKINHLPLHEHPLILQFNSELLFCKICQETQLRGFVYCCSICKFALHIECGSPPPIIEDKSHQHPFILFWRRVPFICDACGTEGNYVSYICSTCGIIVHRKCISLPRTLKHPWHFEHPISHTYFLGQDKFKSWECGICHLKDVNSKHGSYSCSICDYIVHVNCAIEQYNWYDFDESGIIDESLEENSALQPYSIIKETKDGENVIVTEIKHFGHEHNLILSNDVKDDKCCDGCVLSIFTSYYYCSQCNFFFHKSCAESPRKKRLWRHRHMKPHQLITSDGIRICDYCRNKTSGFAYTCVECNECCCLRCALISFSLKHQGHEHPLSIQKYQGLCNACGRSFKFAYTYRCKSCNFSLHLKCMDLSHKARHKSDVHHFILTYRDDNDYSESHYCDICEEERNPNHWFYYCAICDTSAHPRCIIGEYPFIKLGSIYTKEDHPHPLTFVQMVYYYPECHACGELCLDLALECKTIGCNYIVHWRCEEFSLCSSDETDETNE</sequence>
<dbReference type="SMART" id="SM00109">
    <property type="entry name" value="C1"/>
    <property type="match status" value="6"/>
</dbReference>
<organism evidence="6 7">
    <name type="scientific">Theobroma cacao</name>
    <name type="common">Cacao</name>
    <name type="synonym">Cocoa</name>
    <dbReference type="NCBI Taxonomy" id="3641"/>
    <lineage>
        <taxon>Eukaryota</taxon>
        <taxon>Viridiplantae</taxon>
        <taxon>Streptophyta</taxon>
        <taxon>Embryophyta</taxon>
        <taxon>Tracheophyta</taxon>
        <taxon>Spermatophyta</taxon>
        <taxon>Magnoliopsida</taxon>
        <taxon>eudicotyledons</taxon>
        <taxon>Gunneridae</taxon>
        <taxon>Pentapetalae</taxon>
        <taxon>rosids</taxon>
        <taxon>malvids</taxon>
        <taxon>Malvales</taxon>
        <taxon>Malvaceae</taxon>
        <taxon>Byttnerioideae</taxon>
        <taxon>Theobroma</taxon>
    </lineage>
</organism>
<accession>A0A061FKV3</accession>
<reference evidence="6 7" key="1">
    <citation type="journal article" date="2013" name="Genome Biol.">
        <title>The genome sequence of the most widely cultivated cacao type and its use to identify candidate genes regulating pod color.</title>
        <authorList>
            <person name="Motamayor J.C."/>
            <person name="Mockaitis K."/>
            <person name="Schmutz J."/>
            <person name="Haiminen N."/>
            <person name="Iii D.L."/>
            <person name="Cornejo O."/>
            <person name="Findley S.D."/>
            <person name="Zheng P."/>
            <person name="Utro F."/>
            <person name="Royaert S."/>
            <person name="Saski C."/>
            <person name="Jenkins J."/>
            <person name="Podicheti R."/>
            <person name="Zhao M."/>
            <person name="Scheffler B.E."/>
            <person name="Stack J.C."/>
            <person name="Feltus F.A."/>
            <person name="Mustiga G.M."/>
            <person name="Amores F."/>
            <person name="Phillips W."/>
            <person name="Marelli J.P."/>
            <person name="May G.D."/>
            <person name="Shapiro H."/>
            <person name="Ma J."/>
            <person name="Bustamante C.D."/>
            <person name="Schnell R.J."/>
            <person name="Main D."/>
            <person name="Gilbert D."/>
            <person name="Parida L."/>
            <person name="Kuhn D.N."/>
        </authorList>
    </citation>
    <scope>NUCLEOTIDE SEQUENCE [LARGE SCALE GENOMIC DNA]</scope>
    <source>
        <strain evidence="7">cv. Matina 1-6</strain>
    </source>
</reference>
<dbReference type="PANTHER" id="PTHR32410:SF206">
    <property type="entry name" value="C1 DOMAIN FAMILY PROTEIN, PUTATIVE-RELATED"/>
    <property type="match status" value="1"/>
</dbReference>
<evidence type="ECO:0000259" key="5">
    <source>
        <dbReference type="PROSITE" id="PS50081"/>
    </source>
</evidence>
<keyword evidence="2" id="KW-0677">Repeat</keyword>
<name>A0A061FKV3_THECC</name>
<dbReference type="InParanoid" id="A0A061FKV3"/>
<keyword evidence="7" id="KW-1185">Reference proteome</keyword>
<gene>
    <name evidence="6" type="ORF">TCM_042436</name>
</gene>
<proteinExistence type="predicted"/>
<keyword evidence="1" id="KW-0479">Metal-binding</keyword>
<dbReference type="InterPro" id="IPR002219">
    <property type="entry name" value="PKC_DAG/PE"/>
</dbReference>
<dbReference type="InterPro" id="IPR001965">
    <property type="entry name" value="Znf_PHD"/>
</dbReference>
<dbReference type="PROSITE" id="PS50081">
    <property type="entry name" value="ZF_DAG_PE_2"/>
    <property type="match status" value="1"/>
</dbReference>
<dbReference type="EMBL" id="CM001888">
    <property type="protein sequence ID" value="EOY17671.1"/>
    <property type="molecule type" value="Genomic_DNA"/>
</dbReference>
<evidence type="ECO:0000256" key="2">
    <source>
        <dbReference type="ARBA" id="ARBA00022737"/>
    </source>
</evidence>
<dbReference type="InterPro" id="IPR013083">
    <property type="entry name" value="Znf_RING/FYVE/PHD"/>
</dbReference>
<dbReference type="HOGENOM" id="CLU_014776_3_0_1"/>
<evidence type="ECO:0000313" key="7">
    <source>
        <dbReference type="Proteomes" id="UP000026915"/>
    </source>
</evidence>